<dbReference type="HOGENOM" id="CLU_1864196_0_0_0"/>
<dbReference type="STRING" id="580340.Tlie_0046"/>
<sequence>MNGGKGKLMKINKYLFQSLTVVVVIVVGQVIMMWEGWSVVSSFAEEPIQTSAKVVAEVENDINTKTVGIILEKIFLKPPKIVSKGKKQYNWDPEKTKFYSEDKKLIPVEKFEKKFKGKGIALVIKDGLVMRALPADF</sequence>
<gene>
    <name evidence="2" type="ordered locus">Tlie_0046</name>
</gene>
<reference evidence="3" key="1">
    <citation type="submission" date="2011-10" db="EMBL/GenBank/DDBJ databases">
        <title>The complete genome of chromosome of Thermovirga lienii DSM 17291.</title>
        <authorList>
            <consortium name="US DOE Joint Genome Institute (JGI-PGF)"/>
            <person name="Lucas S."/>
            <person name="Copeland A."/>
            <person name="Lapidus A."/>
            <person name="Glavina del Rio T."/>
            <person name="Dalin E."/>
            <person name="Tice H."/>
            <person name="Bruce D."/>
            <person name="Goodwin L."/>
            <person name="Pitluck S."/>
            <person name="Peters L."/>
            <person name="Mikhailova N."/>
            <person name="Saunders E."/>
            <person name="Kyrpides N."/>
            <person name="Mavromatis K."/>
            <person name="Ivanova N."/>
            <person name="Last F.I."/>
            <person name="Brettin T."/>
            <person name="Detter J.C."/>
            <person name="Han C."/>
            <person name="Larimer F."/>
            <person name="Land M."/>
            <person name="Hauser L."/>
            <person name="Markowitz V."/>
            <person name="Cheng J.-F."/>
            <person name="Hugenholtz P."/>
            <person name="Woyke T."/>
            <person name="Wu D."/>
            <person name="Spring S."/>
            <person name="Schroeder M."/>
            <person name="Brambilla E.-M."/>
            <person name="Klenk H.-P."/>
            <person name="Eisen J.A."/>
        </authorList>
    </citation>
    <scope>NUCLEOTIDE SEQUENCE [LARGE SCALE GENOMIC DNA]</scope>
    <source>
        <strain evidence="3">ATCC BAA-1197 / DSM 17291 / Cas60314</strain>
    </source>
</reference>
<dbReference type="Proteomes" id="UP000005868">
    <property type="component" value="Chromosome"/>
</dbReference>
<organism evidence="2 3">
    <name type="scientific">Thermovirga lienii (strain ATCC BAA-1197 / DSM 17291 / Cas60314)</name>
    <dbReference type="NCBI Taxonomy" id="580340"/>
    <lineage>
        <taxon>Bacteria</taxon>
        <taxon>Thermotogati</taxon>
        <taxon>Synergistota</taxon>
        <taxon>Synergistia</taxon>
        <taxon>Synergistales</taxon>
        <taxon>Thermovirgaceae</taxon>
        <taxon>Thermovirga</taxon>
    </lineage>
</organism>
<protein>
    <submittedName>
        <fullName evidence="2">Uncharacterized protein</fullName>
    </submittedName>
</protein>
<keyword evidence="1" id="KW-0472">Membrane</keyword>
<proteinExistence type="predicted"/>
<evidence type="ECO:0000256" key="1">
    <source>
        <dbReference type="SAM" id="Phobius"/>
    </source>
</evidence>
<keyword evidence="1" id="KW-1133">Transmembrane helix</keyword>
<feature type="transmembrane region" description="Helical" evidence="1">
    <location>
        <begin position="14"/>
        <end position="34"/>
    </location>
</feature>
<accession>G7V5G5</accession>
<dbReference type="AlphaFoldDB" id="G7V5G5"/>
<reference evidence="2 3" key="2">
    <citation type="journal article" date="2012" name="Stand. Genomic Sci.">
        <title>Genome sequence of the moderately thermophilic, amino-acid-degrading and sulfur-reducing bacterium Thermovirga lienii type strain (Cas60314(T)).</title>
        <authorList>
            <person name="Goker M."/>
            <person name="Saunders E."/>
            <person name="Lapidus A."/>
            <person name="Nolan M."/>
            <person name="Lucas S."/>
            <person name="Hammon N."/>
            <person name="Deshpande S."/>
            <person name="Cheng J.F."/>
            <person name="Han C."/>
            <person name="Tapia R."/>
            <person name="Goodwin L.A."/>
            <person name="Pitluck S."/>
            <person name="Liolios K."/>
            <person name="Mavromatis K."/>
            <person name="Pagani I."/>
            <person name="Ivanova N."/>
            <person name="Mikhailova N."/>
            <person name="Pati A."/>
            <person name="Chen A."/>
            <person name="Palaniappan K."/>
            <person name="Land M."/>
            <person name="Chang Y.J."/>
            <person name="Jeffries C.D."/>
            <person name="Brambilla E.M."/>
            <person name="Rohde M."/>
            <person name="Spring S."/>
            <person name="Detter J.C."/>
            <person name="Woyke T."/>
            <person name="Bristow J."/>
            <person name="Eisen J.A."/>
            <person name="Markowitz V."/>
            <person name="Hugenholtz P."/>
            <person name="Kyrpides N.C."/>
            <person name="Klenk H.P."/>
        </authorList>
    </citation>
    <scope>NUCLEOTIDE SEQUENCE [LARGE SCALE GENOMIC DNA]</scope>
    <source>
        <strain evidence="3">ATCC BAA-1197 / DSM 17291 / Cas60314</strain>
    </source>
</reference>
<dbReference type="EMBL" id="CP003096">
    <property type="protein sequence ID" value="AER65792.1"/>
    <property type="molecule type" value="Genomic_DNA"/>
</dbReference>
<evidence type="ECO:0000313" key="3">
    <source>
        <dbReference type="Proteomes" id="UP000005868"/>
    </source>
</evidence>
<name>G7V5G5_THELD</name>
<keyword evidence="3" id="KW-1185">Reference proteome</keyword>
<evidence type="ECO:0000313" key="2">
    <source>
        <dbReference type="EMBL" id="AER65792.1"/>
    </source>
</evidence>
<dbReference type="KEGG" id="tli:Tlie_0046"/>
<keyword evidence="1" id="KW-0812">Transmembrane</keyword>